<name>A0AAD4BYU0_BOLED</name>
<gene>
    <name evidence="2" type="ORF">L210DRAFT_3532890</name>
</gene>
<accession>A0AAD4BYU0</accession>
<feature type="compositionally biased region" description="Low complexity" evidence="1">
    <location>
        <begin position="1"/>
        <end position="15"/>
    </location>
</feature>
<evidence type="ECO:0000313" key="3">
    <source>
        <dbReference type="Proteomes" id="UP001194468"/>
    </source>
</evidence>
<evidence type="ECO:0000256" key="1">
    <source>
        <dbReference type="SAM" id="MobiDB-lite"/>
    </source>
</evidence>
<reference evidence="2" key="2">
    <citation type="journal article" date="2020" name="Nat. Commun.">
        <title>Large-scale genome sequencing of mycorrhizal fungi provides insights into the early evolution of symbiotic traits.</title>
        <authorList>
            <person name="Miyauchi S."/>
            <person name="Kiss E."/>
            <person name="Kuo A."/>
            <person name="Drula E."/>
            <person name="Kohler A."/>
            <person name="Sanchez-Garcia M."/>
            <person name="Morin E."/>
            <person name="Andreopoulos B."/>
            <person name="Barry K.W."/>
            <person name="Bonito G."/>
            <person name="Buee M."/>
            <person name="Carver A."/>
            <person name="Chen C."/>
            <person name="Cichocki N."/>
            <person name="Clum A."/>
            <person name="Culley D."/>
            <person name="Crous P.W."/>
            <person name="Fauchery L."/>
            <person name="Girlanda M."/>
            <person name="Hayes R.D."/>
            <person name="Keri Z."/>
            <person name="LaButti K."/>
            <person name="Lipzen A."/>
            <person name="Lombard V."/>
            <person name="Magnuson J."/>
            <person name="Maillard F."/>
            <person name="Murat C."/>
            <person name="Nolan M."/>
            <person name="Ohm R.A."/>
            <person name="Pangilinan J."/>
            <person name="Pereira M.F."/>
            <person name="Perotto S."/>
            <person name="Peter M."/>
            <person name="Pfister S."/>
            <person name="Riley R."/>
            <person name="Sitrit Y."/>
            <person name="Stielow J.B."/>
            <person name="Szollosi G."/>
            <person name="Zifcakova L."/>
            <person name="Stursova M."/>
            <person name="Spatafora J.W."/>
            <person name="Tedersoo L."/>
            <person name="Vaario L.M."/>
            <person name="Yamada A."/>
            <person name="Yan M."/>
            <person name="Wang P."/>
            <person name="Xu J."/>
            <person name="Bruns T."/>
            <person name="Baldrian P."/>
            <person name="Vilgalys R."/>
            <person name="Dunand C."/>
            <person name="Henrissat B."/>
            <person name="Grigoriev I.V."/>
            <person name="Hibbett D."/>
            <person name="Nagy L.G."/>
            <person name="Martin F.M."/>
        </authorList>
    </citation>
    <scope>NUCLEOTIDE SEQUENCE</scope>
    <source>
        <strain evidence="2">BED1</strain>
    </source>
</reference>
<organism evidence="2 3">
    <name type="scientific">Boletus edulis BED1</name>
    <dbReference type="NCBI Taxonomy" id="1328754"/>
    <lineage>
        <taxon>Eukaryota</taxon>
        <taxon>Fungi</taxon>
        <taxon>Dikarya</taxon>
        <taxon>Basidiomycota</taxon>
        <taxon>Agaricomycotina</taxon>
        <taxon>Agaricomycetes</taxon>
        <taxon>Agaricomycetidae</taxon>
        <taxon>Boletales</taxon>
        <taxon>Boletineae</taxon>
        <taxon>Boletaceae</taxon>
        <taxon>Boletoideae</taxon>
        <taxon>Boletus</taxon>
    </lineage>
</organism>
<dbReference type="AlphaFoldDB" id="A0AAD4BYU0"/>
<feature type="non-terminal residue" evidence="2">
    <location>
        <position position="220"/>
    </location>
</feature>
<sequence length="220" mass="23857">SSTKTTTHPVVGPPVHGFPPPLAAVRNSERKGRRVACPGVQTFPLSPVPAQNPTTKDRLVAGPWKRIPPPSLAPALHVGDKGQKHWVSSWCYTAASLIQVVAVPLRCSICCTLKSILASTVNRILSRSTCLVRVVVVLLRHTWSVVKSILASIVAQTLSSLTSSIRIQCSIRARAQEERIKSEGSFYSKSITLLCDDLEQLNVPTAGRCNYWSSAILVSQ</sequence>
<comment type="caution">
    <text evidence="2">The sequence shown here is derived from an EMBL/GenBank/DDBJ whole genome shotgun (WGS) entry which is preliminary data.</text>
</comment>
<dbReference type="EMBL" id="WHUW01000007">
    <property type="protein sequence ID" value="KAF8443875.1"/>
    <property type="molecule type" value="Genomic_DNA"/>
</dbReference>
<feature type="region of interest" description="Disordered" evidence="1">
    <location>
        <begin position="1"/>
        <end position="21"/>
    </location>
</feature>
<reference evidence="2" key="1">
    <citation type="submission" date="2019-10" db="EMBL/GenBank/DDBJ databases">
        <authorList>
            <consortium name="DOE Joint Genome Institute"/>
            <person name="Kuo A."/>
            <person name="Miyauchi S."/>
            <person name="Kiss E."/>
            <person name="Drula E."/>
            <person name="Kohler A."/>
            <person name="Sanchez-Garcia M."/>
            <person name="Andreopoulos B."/>
            <person name="Barry K.W."/>
            <person name="Bonito G."/>
            <person name="Buee M."/>
            <person name="Carver A."/>
            <person name="Chen C."/>
            <person name="Cichocki N."/>
            <person name="Clum A."/>
            <person name="Culley D."/>
            <person name="Crous P.W."/>
            <person name="Fauchery L."/>
            <person name="Girlanda M."/>
            <person name="Hayes R."/>
            <person name="Keri Z."/>
            <person name="LaButti K."/>
            <person name="Lipzen A."/>
            <person name="Lombard V."/>
            <person name="Magnuson J."/>
            <person name="Maillard F."/>
            <person name="Morin E."/>
            <person name="Murat C."/>
            <person name="Nolan M."/>
            <person name="Ohm R."/>
            <person name="Pangilinan J."/>
            <person name="Pereira M."/>
            <person name="Perotto S."/>
            <person name="Peter M."/>
            <person name="Riley R."/>
            <person name="Sitrit Y."/>
            <person name="Stielow B."/>
            <person name="Szollosi G."/>
            <person name="Zifcakova L."/>
            <person name="Stursova M."/>
            <person name="Spatafora J.W."/>
            <person name="Tedersoo L."/>
            <person name="Vaario L.-M."/>
            <person name="Yamada A."/>
            <person name="Yan M."/>
            <person name="Wang P."/>
            <person name="Xu J."/>
            <person name="Bruns T."/>
            <person name="Baldrian P."/>
            <person name="Vilgalys R."/>
            <person name="Henrissat B."/>
            <person name="Grigoriev I.V."/>
            <person name="Hibbett D."/>
            <person name="Nagy L.G."/>
            <person name="Martin F.M."/>
        </authorList>
    </citation>
    <scope>NUCLEOTIDE SEQUENCE</scope>
    <source>
        <strain evidence="2">BED1</strain>
    </source>
</reference>
<protein>
    <submittedName>
        <fullName evidence="2">Uncharacterized protein</fullName>
    </submittedName>
</protein>
<keyword evidence="3" id="KW-1185">Reference proteome</keyword>
<dbReference type="Proteomes" id="UP001194468">
    <property type="component" value="Unassembled WGS sequence"/>
</dbReference>
<proteinExistence type="predicted"/>
<evidence type="ECO:0000313" key="2">
    <source>
        <dbReference type="EMBL" id="KAF8443875.1"/>
    </source>
</evidence>